<gene>
    <name evidence="1" type="ORF">F9G82_24735</name>
</gene>
<reference evidence="1" key="1">
    <citation type="submission" date="2019-10" db="EMBL/GenBank/DDBJ databases">
        <authorList>
            <person name="Ashton P.M."/>
            <person name="Dallman T."/>
            <person name="Nair S."/>
            <person name="De Pinna E."/>
            <person name="Peters T."/>
            <person name="Grant K."/>
        </authorList>
    </citation>
    <scope>NUCLEOTIDE SEQUENCE</scope>
    <source>
        <strain evidence="1">808171</strain>
    </source>
</reference>
<protein>
    <submittedName>
        <fullName evidence="1">DNA-binding protein</fullName>
    </submittedName>
</protein>
<name>A0A626M383_SALMU</name>
<proteinExistence type="predicted"/>
<sequence length="24" mass="2863">MVKREIKAKTTFIRLPEVIKRTGF</sequence>
<comment type="caution">
    <text evidence="1">The sequence shown here is derived from an EMBL/GenBank/DDBJ whole genome shotgun (WGS) entry which is preliminary data.</text>
</comment>
<dbReference type="GO" id="GO:0003677">
    <property type="term" value="F:DNA binding"/>
    <property type="evidence" value="ECO:0007669"/>
    <property type="project" value="UniProtKB-KW"/>
</dbReference>
<keyword evidence="1" id="KW-0238">DNA-binding</keyword>
<organism evidence="1">
    <name type="scientific">Salmonella muenchen</name>
    <dbReference type="NCBI Taxonomy" id="596"/>
    <lineage>
        <taxon>Bacteria</taxon>
        <taxon>Pseudomonadati</taxon>
        <taxon>Pseudomonadota</taxon>
        <taxon>Gammaproteobacteria</taxon>
        <taxon>Enterobacterales</taxon>
        <taxon>Enterobacteriaceae</taxon>
        <taxon>Salmonella</taxon>
    </lineage>
</organism>
<evidence type="ECO:0000313" key="1">
    <source>
        <dbReference type="EMBL" id="EDB0373058.1"/>
    </source>
</evidence>
<dbReference type="AlphaFoldDB" id="A0A626M383"/>
<accession>A0A626M383</accession>
<feature type="non-terminal residue" evidence="1">
    <location>
        <position position="24"/>
    </location>
</feature>
<dbReference type="EMBL" id="AALMBH010000056">
    <property type="protein sequence ID" value="EDB0373058.1"/>
    <property type="molecule type" value="Genomic_DNA"/>
</dbReference>